<proteinExistence type="predicted"/>
<evidence type="ECO:0000313" key="3">
    <source>
        <dbReference type="Proteomes" id="UP000286716"/>
    </source>
</evidence>
<dbReference type="SUPFAM" id="SSF52540">
    <property type="entry name" value="P-loop containing nucleoside triphosphate hydrolases"/>
    <property type="match status" value="1"/>
</dbReference>
<organism evidence="2 3">
    <name type="scientific">Amycolatopsis balhimycina DSM 5908</name>
    <dbReference type="NCBI Taxonomy" id="1081091"/>
    <lineage>
        <taxon>Bacteria</taxon>
        <taxon>Bacillati</taxon>
        <taxon>Actinomycetota</taxon>
        <taxon>Actinomycetes</taxon>
        <taxon>Pseudonocardiales</taxon>
        <taxon>Pseudonocardiaceae</taxon>
        <taxon>Amycolatopsis</taxon>
    </lineage>
</organism>
<dbReference type="EMBL" id="QHHU01000128">
    <property type="protein sequence ID" value="RSM34742.1"/>
    <property type="molecule type" value="Genomic_DNA"/>
</dbReference>
<dbReference type="RefSeq" id="WP_020643765.1">
    <property type="nucleotide sequence ID" value="NZ_QHHU01000128.1"/>
</dbReference>
<dbReference type="Gene3D" id="3.40.50.10140">
    <property type="entry name" value="Toll/interleukin-1 receptor homology (TIR) domain"/>
    <property type="match status" value="1"/>
</dbReference>
<dbReference type="InterPro" id="IPR000157">
    <property type="entry name" value="TIR_dom"/>
</dbReference>
<dbReference type="SUPFAM" id="SSF52200">
    <property type="entry name" value="Toll/Interleukin receptor TIR domain"/>
    <property type="match status" value="1"/>
</dbReference>
<dbReference type="OrthoDB" id="3258618at2"/>
<keyword evidence="3" id="KW-1185">Reference proteome</keyword>
<comment type="caution">
    <text evidence="2">The sequence shown here is derived from an EMBL/GenBank/DDBJ whole genome shotgun (WGS) entry which is preliminary data.</text>
</comment>
<reference evidence="2 3" key="1">
    <citation type="submission" date="2018-05" db="EMBL/GenBank/DDBJ databases">
        <title>Evolution of GPA BGCs.</title>
        <authorList>
            <person name="Waglechner N."/>
            <person name="Wright G.D."/>
        </authorList>
    </citation>
    <scope>NUCLEOTIDE SEQUENCE [LARGE SCALE GENOMIC DNA]</scope>
    <source>
        <strain evidence="2 3">DSM 5908</strain>
    </source>
</reference>
<feature type="domain" description="TIR" evidence="1">
    <location>
        <begin position="1"/>
        <end position="131"/>
    </location>
</feature>
<keyword evidence="2" id="KW-0675">Receptor</keyword>
<dbReference type="PROSITE" id="PS50104">
    <property type="entry name" value="TIR"/>
    <property type="match status" value="1"/>
</dbReference>
<dbReference type="InterPro" id="IPR027417">
    <property type="entry name" value="P-loop_NTPase"/>
</dbReference>
<dbReference type="AlphaFoldDB" id="A0A428VVF2"/>
<gene>
    <name evidence="2" type="ORF">DMA12_47085</name>
</gene>
<dbReference type="GO" id="GO:0007165">
    <property type="term" value="P:signal transduction"/>
    <property type="evidence" value="ECO:0007669"/>
    <property type="project" value="InterPro"/>
</dbReference>
<dbReference type="InterPro" id="IPR035897">
    <property type="entry name" value="Toll_tir_struct_dom_sf"/>
</dbReference>
<protein>
    <submittedName>
        <fullName evidence="2">Toll/interleukin-1 receptor domain-containing protein</fullName>
    </submittedName>
</protein>
<dbReference type="SMART" id="SM00255">
    <property type="entry name" value="TIR"/>
    <property type="match status" value="1"/>
</dbReference>
<evidence type="ECO:0000259" key="1">
    <source>
        <dbReference type="PROSITE" id="PS50104"/>
    </source>
</evidence>
<sequence length="617" mass="69833">MTRVFLSYAEEDADVAGRVAERLRASGAEVFRWEDPENQAERFVERLQSEIEKADVFVALISPAALASPWCARERDVAFHRETQLKRQFVYVFEVVPTKTDGTGFLRTYAWVDLKAPVDDQKLHRALAVLERERPAPSGGGTNGTPPNVFRNRTDELTRIRTTLGTTGTDDFWLVVSPPRMGKSWFLHRLLWELQEGDWRARLIDLRNLPAGYRADWAKVLCQLLDVAEPAGSFTEDDRYRAAAVVSNRSCHQLFLLDSAELLEQPAAHQLRRELTEIYKLVGDSGNENTRMSVVVGTRRQDEWQGFRSSGGSSVLFQVLPLTEFTVSVVRQALHEFKRSFGADRLNRWAEGLHQLSEGLPALLVKGLQWAEETAFMRLADCENGHQGVFDTVARPYISEDLLAADSLLPFGGDQLSARKKALELTLRAIVPYRIFTQSHLRHHIEHDVELADALRAAGWDETGLWEAMSRTALLASPSEELWQVLNPPIRRLLYRYYHPDTRARLGVHVTAREFYEKWAVTPAGVEQGVVLIECLWHEATKLRLEEHRDLRPKLLAATVELSAAFGRPERFGPAEFSRYVTQKLGADFEFASLLRSDEGLFDDVVRTLGETISGGG</sequence>
<evidence type="ECO:0000313" key="2">
    <source>
        <dbReference type="EMBL" id="RSM34742.1"/>
    </source>
</evidence>
<name>A0A428VVF2_AMYBA</name>
<accession>A0A428VVF2</accession>
<dbReference type="Proteomes" id="UP000286716">
    <property type="component" value="Unassembled WGS sequence"/>
</dbReference>
<dbReference type="Pfam" id="PF13676">
    <property type="entry name" value="TIR_2"/>
    <property type="match status" value="1"/>
</dbReference>